<sequence length="339" mass="33253">MRRVIGIALGLSLMIGVLVTAFVWPNSEVAPRDVPIAVAGSPEAVGQVEEQLSAAMPDAFDVSQVDDEAAAREAIEDRDVYGAVLLDPAGPPQVLTASAAGPLVAQLLQGVAAELAAQSGGGEAPTAAVEDVVPLPQDDPRGAGFSSGALPMVLAGIAIGAAMSFVVPGVGRRLVGATVAALGGGTVAVLVMQTWLGVLDGNWLANAGAFALTLGATSIGLIGLNALLGHPGAGLGAAVVLLLGNPLSGVTSSPELLPSGWGALGQLLPPGAGGTLLRSTAYFDGAGSGQALLVLGSWVVGGLLLAALGARVRGDRANAASLHEAAGGVPGDPQRLVTP</sequence>
<accession>A0A4R5CSB8</accession>
<dbReference type="OrthoDB" id="2151407at2"/>
<feature type="transmembrane region" description="Helical" evidence="1">
    <location>
        <begin position="291"/>
        <end position="310"/>
    </location>
</feature>
<feature type="transmembrane region" description="Helical" evidence="1">
    <location>
        <begin position="148"/>
        <end position="167"/>
    </location>
</feature>
<feature type="transmembrane region" description="Helical" evidence="1">
    <location>
        <begin position="208"/>
        <end position="228"/>
    </location>
</feature>
<feature type="transmembrane region" description="Helical" evidence="1">
    <location>
        <begin position="235"/>
        <end position="252"/>
    </location>
</feature>
<reference evidence="2 3" key="1">
    <citation type="submission" date="2019-03" db="EMBL/GenBank/DDBJ databases">
        <title>Draft genome sequences of novel Actinobacteria.</title>
        <authorList>
            <person name="Sahin N."/>
            <person name="Ay H."/>
            <person name="Saygin H."/>
        </authorList>
    </citation>
    <scope>NUCLEOTIDE SEQUENCE [LARGE SCALE GENOMIC DNA]</scope>
    <source>
        <strain evidence="2 3">5K138</strain>
    </source>
</reference>
<dbReference type="RefSeq" id="WP_131899664.1">
    <property type="nucleotide sequence ID" value="NZ_SMKZ01000048.1"/>
</dbReference>
<keyword evidence="1" id="KW-0812">Transmembrane</keyword>
<dbReference type="AlphaFoldDB" id="A0A4R5CSB8"/>
<dbReference type="InParanoid" id="A0A4R5CSB8"/>
<dbReference type="Proteomes" id="UP000294739">
    <property type="component" value="Unassembled WGS sequence"/>
</dbReference>
<organism evidence="2 3">
    <name type="scientific">Jiangella asiatica</name>
    <dbReference type="NCBI Taxonomy" id="2530372"/>
    <lineage>
        <taxon>Bacteria</taxon>
        <taxon>Bacillati</taxon>
        <taxon>Actinomycetota</taxon>
        <taxon>Actinomycetes</taxon>
        <taxon>Jiangellales</taxon>
        <taxon>Jiangellaceae</taxon>
        <taxon>Jiangella</taxon>
    </lineage>
</organism>
<evidence type="ECO:0000313" key="3">
    <source>
        <dbReference type="Proteomes" id="UP000294739"/>
    </source>
</evidence>
<keyword evidence="1" id="KW-1133">Transmembrane helix</keyword>
<gene>
    <name evidence="2" type="ORF">E1269_24925</name>
</gene>
<feature type="transmembrane region" description="Helical" evidence="1">
    <location>
        <begin position="174"/>
        <end position="196"/>
    </location>
</feature>
<evidence type="ECO:0000256" key="1">
    <source>
        <dbReference type="SAM" id="Phobius"/>
    </source>
</evidence>
<protein>
    <submittedName>
        <fullName evidence="2">ABC transporter permease</fullName>
    </submittedName>
</protein>
<keyword evidence="3" id="KW-1185">Reference proteome</keyword>
<dbReference type="EMBL" id="SMKZ01000048">
    <property type="protein sequence ID" value="TDE00563.1"/>
    <property type="molecule type" value="Genomic_DNA"/>
</dbReference>
<proteinExistence type="predicted"/>
<evidence type="ECO:0000313" key="2">
    <source>
        <dbReference type="EMBL" id="TDE00563.1"/>
    </source>
</evidence>
<comment type="caution">
    <text evidence="2">The sequence shown here is derived from an EMBL/GenBank/DDBJ whole genome shotgun (WGS) entry which is preliminary data.</text>
</comment>
<name>A0A4R5CSB8_9ACTN</name>
<keyword evidence="1" id="KW-0472">Membrane</keyword>